<dbReference type="EC" id="3.2.1.39" evidence="3"/>
<evidence type="ECO:0000256" key="4">
    <source>
        <dbReference type="ARBA" id="ARBA00022729"/>
    </source>
</evidence>
<dbReference type="Pfam" id="PF10287">
    <property type="entry name" value="YJL171C_Tos1_C"/>
    <property type="match status" value="1"/>
</dbReference>
<reference evidence="12 13" key="1">
    <citation type="submission" date="2016-01" db="EMBL/GenBank/DDBJ databases">
        <title>Genome sequence of the yeast Holleya sinecauda.</title>
        <authorList>
            <person name="Dietrich F.S."/>
        </authorList>
    </citation>
    <scope>NUCLEOTIDE SEQUENCE [LARGE SCALE GENOMIC DNA]</scope>
    <source>
        <strain evidence="12 13">ATCC 58844</strain>
    </source>
</reference>
<keyword evidence="5" id="KW-0378">Hydrolase</keyword>
<evidence type="ECO:0000256" key="3">
    <source>
        <dbReference type="ARBA" id="ARBA00012780"/>
    </source>
</evidence>
<comment type="similarity">
    <text evidence="2">Belongs to the PGA52 family.</text>
</comment>
<dbReference type="Pfam" id="PF10290">
    <property type="entry name" value="YJL171C_Tos1_N"/>
    <property type="match status" value="1"/>
</dbReference>
<evidence type="ECO:0000313" key="13">
    <source>
        <dbReference type="Proteomes" id="UP000243052"/>
    </source>
</evidence>
<name>A0A0X8HSN5_9SACH</name>
<evidence type="ECO:0000256" key="1">
    <source>
        <dbReference type="ARBA" id="ARBA00000382"/>
    </source>
</evidence>
<dbReference type="GO" id="GO:0071555">
    <property type="term" value="P:cell wall organization"/>
    <property type="evidence" value="ECO:0007669"/>
    <property type="project" value="UniProtKB-KW"/>
</dbReference>
<dbReference type="GO" id="GO:0042973">
    <property type="term" value="F:glucan endo-1,3-beta-D-glucosidase activity"/>
    <property type="evidence" value="ECO:0007669"/>
    <property type="project" value="UniProtKB-EC"/>
</dbReference>
<feature type="compositionally biased region" description="Polar residues" evidence="8">
    <location>
        <begin position="208"/>
        <end position="220"/>
    </location>
</feature>
<evidence type="ECO:0000313" key="12">
    <source>
        <dbReference type="EMBL" id="AMD20782.1"/>
    </source>
</evidence>
<dbReference type="RefSeq" id="XP_017987778.1">
    <property type="nucleotide sequence ID" value="XM_018132289.1"/>
</dbReference>
<evidence type="ECO:0000256" key="5">
    <source>
        <dbReference type="ARBA" id="ARBA00022801"/>
    </source>
</evidence>
<keyword evidence="13" id="KW-1185">Reference proteome</keyword>
<keyword evidence="6" id="KW-0326">Glycosidase</keyword>
<dbReference type="EMBL" id="CP014244">
    <property type="protein sequence ID" value="AMD20782.1"/>
    <property type="molecule type" value="Genomic_DNA"/>
</dbReference>
<keyword evidence="7" id="KW-0961">Cell wall biogenesis/degradation</keyword>
<feature type="domain" description="Cell wall protein YJL171C/Tos1 C-terminal" evidence="10">
    <location>
        <begin position="241"/>
        <end position="470"/>
    </location>
</feature>
<dbReference type="OrthoDB" id="118256at2759"/>
<evidence type="ECO:0000256" key="7">
    <source>
        <dbReference type="ARBA" id="ARBA00023316"/>
    </source>
</evidence>
<protein>
    <recommendedName>
        <fullName evidence="3">glucan endo-1,3-beta-D-glucosidase</fullName>
        <ecNumber evidence="3">3.2.1.39</ecNumber>
    </recommendedName>
</protein>
<sequence>MKFVKVISLSLFSLGRTIAVCENSGGNFFCDTTNAVIFSNVGYQGSYQDVVSMDEKTGECIQKPVTFSGGMAPLNEEMSVHIKGPLKLHEFSVYYPTAGGSFSKREETVEKKHNHEKKRDLKVVEVVHTIYVDSEGRIITGLGAKPTPVVEHDGKPSVPQGGNAEPKKDDKKSEPKKSEPKKDDAKSDVKAEDIEKSGKKENSKPAKVNNQSNPKSTTTTSYRLASATDAADSSNLGPAVWKRVSHYTPGSTTNCTFFNHHGGSGSGVWSSAFGNSISYASADGRSAAKSPTALGDVTLKSNEELIIFSGVSCDDTSIGDCGYHRDNIPAHHGFGGDFKILMFEFTMPHDNSGSGDNQDMPAIWMLNAKIPRTLQYGKATCSCWKTGCGELDLFEILNSGSDKLIAHVHSGQGDNGNVYGGGGSQDYFTRPTTQSMKAAVIFAGDSKQIHIVKVDGDFGDTLSSETVMSWLSQEGSLALLST</sequence>
<accession>A0A0X8HSN5</accession>
<dbReference type="STRING" id="45286.A0A0X8HSN5"/>
<feature type="domain" description="Cell wall protein YJL171C/Tos1 N-terminal" evidence="11">
    <location>
        <begin position="35"/>
        <end position="96"/>
    </location>
</feature>
<feature type="compositionally biased region" description="Basic and acidic residues" evidence="8">
    <location>
        <begin position="165"/>
        <end position="204"/>
    </location>
</feature>
<dbReference type="PANTHER" id="PTHR31737:SF2">
    <property type="entry name" value="PROTEIN TOS1"/>
    <property type="match status" value="1"/>
</dbReference>
<evidence type="ECO:0000256" key="6">
    <source>
        <dbReference type="ARBA" id="ARBA00023295"/>
    </source>
</evidence>
<feature type="chain" id="PRO_5007066934" description="glucan endo-1,3-beta-D-glucosidase" evidence="9">
    <location>
        <begin position="20"/>
        <end position="482"/>
    </location>
</feature>
<dbReference type="InterPro" id="IPR018807">
    <property type="entry name" value="YJL171C/Tos1_N"/>
</dbReference>
<dbReference type="Gene3D" id="2.60.120.200">
    <property type="match status" value="1"/>
</dbReference>
<gene>
    <name evidence="12" type="ORF">AW171_hschr42699</name>
</gene>
<feature type="signal peptide" evidence="9">
    <location>
        <begin position="1"/>
        <end position="19"/>
    </location>
</feature>
<dbReference type="Proteomes" id="UP000243052">
    <property type="component" value="Chromosome iv"/>
</dbReference>
<evidence type="ECO:0000256" key="8">
    <source>
        <dbReference type="SAM" id="MobiDB-lite"/>
    </source>
</evidence>
<evidence type="ECO:0000259" key="10">
    <source>
        <dbReference type="Pfam" id="PF10287"/>
    </source>
</evidence>
<dbReference type="AlphaFoldDB" id="A0A0X8HSN5"/>
<keyword evidence="4 9" id="KW-0732">Signal</keyword>
<comment type="catalytic activity">
    <reaction evidence="1">
        <text>Hydrolysis of (1-&gt;3)-beta-D-glucosidic linkages in (1-&gt;3)-beta-D-glucans.</text>
        <dbReference type="EC" id="3.2.1.39"/>
    </reaction>
</comment>
<dbReference type="GO" id="GO:0009277">
    <property type="term" value="C:fungal-type cell wall"/>
    <property type="evidence" value="ECO:0007669"/>
    <property type="project" value="TreeGrafter"/>
</dbReference>
<evidence type="ECO:0000256" key="9">
    <source>
        <dbReference type="SAM" id="SignalP"/>
    </source>
</evidence>
<evidence type="ECO:0000256" key="2">
    <source>
        <dbReference type="ARBA" id="ARBA00006055"/>
    </source>
</evidence>
<evidence type="ECO:0000259" key="11">
    <source>
        <dbReference type="Pfam" id="PF10290"/>
    </source>
</evidence>
<dbReference type="GeneID" id="28724046"/>
<proteinExistence type="inferred from homology"/>
<organism evidence="12 13">
    <name type="scientific">Eremothecium sinecaudum</name>
    <dbReference type="NCBI Taxonomy" id="45286"/>
    <lineage>
        <taxon>Eukaryota</taxon>
        <taxon>Fungi</taxon>
        <taxon>Dikarya</taxon>
        <taxon>Ascomycota</taxon>
        <taxon>Saccharomycotina</taxon>
        <taxon>Saccharomycetes</taxon>
        <taxon>Saccharomycetales</taxon>
        <taxon>Saccharomycetaceae</taxon>
        <taxon>Eremothecium</taxon>
    </lineage>
</organism>
<dbReference type="PANTHER" id="PTHR31737">
    <property type="entry name" value="PROTEIN TOS1"/>
    <property type="match status" value="1"/>
</dbReference>
<dbReference type="InterPro" id="IPR018805">
    <property type="entry name" value="YJL171C/Tos1_C"/>
</dbReference>
<feature type="region of interest" description="Disordered" evidence="8">
    <location>
        <begin position="143"/>
        <end position="220"/>
    </location>
</feature>